<dbReference type="InterPro" id="IPR036188">
    <property type="entry name" value="FAD/NAD-bd_sf"/>
</dbReference>
<dbReference type="InterPro" id="IPR027477">
    <property type="entry name" value="Succ_DH/fumarate_Rdtase_cat_sf"/>
</dbReference>
<evidence type="ECO:0000259" key="3">
    <source>
        <dbReference type="Pfam" id="PF00890"/>
    </source>
</evidence>
<dbReference type="Gene3D" id="3.90.700.10">
    <property type="entry name" value="Succinate dehydrogenase/fumarate reductase flavoprotein, catalytic domain"/>
    <property type="match status" value="1"/>
</dbReference>
<evidence type="ECO:0000313" key="4">
    <source>
        <dbReference type="EMBL" id="REF29214.1"/>
    </source>
</evidence>
<dbReference type="GO" id="GO:0033765">
    <property type="term" value="F:steroid dehydrogenase activity, acting on the CH-CH group of donors"/>
    <property type="evidence" value="ECO:0007669"/>
    <property type="project" value="UniProtKB-ARBA"/>
</dbReference>
<keyword evidence="5" id="KW-1185">Reference proteome</keyword>
<feature type="domain" description="FAD-dependent oxidoreductase 2 FAD-binding" evidence="3">
    <location>
        <begin position="4"/>
        <end position="540"/>
    </location>
</feature>
<protein>
    <recommendedName>
        <fullName evidence="3">FAD-dependent oxidoreductase 2 FAD-binding domain-containing protein</fullName>
    </recommendedName>
</protein>
<sequence>MDADVIVVGAGLAGLVATTELVAAGRKVLVIDQENEANLGGQAWWSFGGIFLVDSPEQRRMGVKDSLDLAWQDWQGSAQWDRFAGESDEDHWAKQWGRAYVEFAASIKRDYLLSRGVKFTPLVGWAERGDGRALGHGNSVPRFHVPWGTGTGIAEPFVQAAREGAAKGLVTFAHRHRVDELVRGGGAVTGVRGRVLAPDASARGVASNRDEVGDFEFTASAVVVSSGGIGGNHDLVRKHWPDHLGTPPKHMITGVPAYVDGRMIDITAAAGGRLVNRDRMWHYVEGIHNWNPVWPGHAIRILSAPSPMWFDALGRQLPAPYLPSYDTLGTLRYLRTTPDIEQYDHSWFVLTSTMLAKEFALSGSEQNLDLTDHDVKAVLRSRIGKGAPREVQAFVDHGEDFVVADTLLDLVAKMNALTDEPLLDVDLMRRQIEARDREIANAYSKDFAVNAIHNARRYRGDRIGRVSAPHRMLDSKHGPLIGVRLNVLTRKTLGGIQTDLESRVLGADGAPVEGLYAAGEAAGFGGGGVHGKNALEGTFLGGCIFSGRAAGLSLAKAAL</sequence>
<keyword evidence="2" id="KW-0560">Oxidoreductase</keyword>
<dbReference type="RefSeq" id="WP_115921351.1">
    <property type="nucleotide sequence ID" value="NZ_QTUA01000001.1"/>
</dbReference>
<dbReference type="OrthoDB" id="9813348at2"/>
<dbReference type="InterPro" id="IPR014614">
    <property type="entry name" value="KsdD_DH"/>
</dbReference>
<dbReference type="NCBIfam" id="NF009472">
    <property type="entry name" value="PRK12834.1"/>
    <property type="match status" value="1"/>
</dbReference>
<dbReference type="PIRSF" id="PIRSF036654">
    <property type="entry name" value="UCP036654"/>
    <property type="match status" value="1"/>
</dbReference>
<evidence type="ECO:0000256" key="1">
    <source>
        <dbReference type="ARBA" id="ARBA00022630"/>
    </source>
</evidence>
<evidence type="ECO:0000256" key="2">
    <source>
        <dbReference type="ARBA" id="ARBA00023002"/>
    </source>
</evidence>
<dbReference type="EMBL" id="QTUA01000001">
    <property type="protein sequence ID" value="REF29214.1"/>
    <property type="molecule type" value="Genomic_DNA"/>
</dbReference>
<dbReference type="Pfam" id="PF00890">
    <property type="entry name" value="FAD_binding_2"/>
    <property type="match status" value="1"/>
</dbReference>
<keyword evidence="1" id="KW-0285">Flavoprotein</keyword>
<reference evidence="4 5" key="1">
    <citation type="submission" date="2018-08" db="EMBL/GenBank/DDBJ databases">
        <title>Sequencing the genomes of 1000 actinobacteria strains.</title>
        <authorList>
            <person name="Klenk H.-P."/>
        </authorList>
    </citation>
    <scope>NUCLEOTIDE SEQUENCE [LARGE SCALE GENOMIC DNA]</scope>
    <source>
        <strain evidence="4 5">DSM 22967</strain>
    </source>
</reference>
<accession>A0A3D9UT96</accession>
<name>A0A3D9UT96_9MICO</name>
<dbReference type="InterPro" id="IPR003953">
    <property type="entry name" value="FAD-dep_OxRdtase_2_FAD-bd"/>
</dbReference>
<dbReference type="Proteomes" id="UP000256253">
    <property type="component" value="Unassembled WGS sequence"/>
</dbReference>
<organism evidence="4 5">
    <name type="scientific">Calidifontibacter indicus</name>
    <dbReference type="NCBI Taxonomy" id="419650"/>
    <lineage>
        <taxon>Bacteria</taxon>
        <taxon>Bacillati</taxon>
        <taxon>Actinomycetota</taxon>
        <taxon>Actinomycetes</taxon>
        <taxon>Micrococcales</taxon>
        <taxon>Dermacoccaceae</taxon>
        <taxon>Calidifontibacter</taxon>
    </lineage>
</organism>
<dbReference type="PANTHER" id="PTHR43260">
    <property type="entry name" value="3-KETOSTEROID-DELTA-1-DEHYDROGENASE"/>
    <property type="match status" value="1"/>
</dbReference>
<dbReference type="Gene3D" id="3.50.50.60">
    <property type="entry name" value="FAD/NAD(P)-binding domain"/>
    <property type="match status" value="1"/>
</dbReference>
<proteinExistence type="predicted"/>
<dbReference type="PANTHER" id="PTHR43260:SF1">
    <property type="entry name" value="KSDD-LIKE STEROID DEHYDROGENASE RV0785"/>
    <property type="match status" value="1"/>
</dbReference>
<dbReference type="AlphaFoldDB" id="A0A3D9UT96"/>
<evidence type="ECO:0000313" key="5">
    <source>
        <dbReference type="Proteomes" id="UP000256253"/>
    </source>
</evidence>
<gene>
    <name evidence="4" type="ORF">DFJ65_0148</name>
</gene>
<dbReference type="SUPFAM" id="SSF51905">
    <property type="entry name" value="FAD/NAD(P)-binding domain"/>
    <property type="match status" value="1"/>
</dbReference>
<comment type="caution">
    <text evidence="4">The sequence shown here is derived from an EMBL/GenBank/DDBJ whole genome shotgun (WGS) entry which is preliminary data.</text>
</comment>